<keyword evidence="3" id="KW-1185">Reference proteome</keyword>
<feature type="region of interest" description="Disordered" evidence="1">
    <location>
        <begin position="98"/>
        <end position="181"/>
    </location>
</feature>
<sequence>MSPSPKTPTRRRHPSNVSIIDLSFASPSPYDGQSPVRFSHSRKSSLHTPTTPYLNGSQELNGSVGMHGEFVSAGRGVEVDGLGCLADELAGAWDDEEEYDGELDEGDHGDVSDGERGESVGDESGDRESENTRDSGIELTSSPALAPQKQPQWISPNDQARAKHRRRDSQYGGSDFGDGHDLETVAGMSPGLEARMALVEDLARRGTESYDGEANDIMERIVGSLKELGGMAGVEGGANRLIHAHTALSTNLAHQTRILHSLTFPLLSPLSLPPDPDILTDLLPMLASVIEIIPQPTTSALVSLSTLSTLTADLIAMLNHLSDSLHMSRQTTTTAARRLRSARELVMEMRRDNETAEESERWIERGSWQERLGRRECGGVCRDVVGGFEEVCNGWRERLLAGAETAVDAVA</sequence>
<feature type="compositionally biased region" description="Polar residues" evidence="1">
    <location>
        <begin position="46"/>
        <end position="61"/>
    </location>
</feature>
<feature type="compositionally biased region" description="Basic and acidic residues" evidence="1">
    <location>
        <begin position="106"/>
        <end position="136"/>
    </location>
</feature>
<comment type="caution">
    <text evidence="2">The sequence shown here is derived from an EMBL/GenBank/DDBJ whole genome shotgun (WGS) entry which is preliminary data.</text>
</comment>
<protein>
    <submittedName>
        <fullName evidence="2">Uncharacterized protein</fullName>
    </submittedName>
</protein>
<dbReference type="AlphaFoldDB" id="A0A9P8LFF1"/>
<dbReference type="Proteomes" id="UP000750711">
    <property type="component" value="Unassembled WGS sequence"/>
</dbReference>
<proteinExistence type="predicted"/>
<evidence type="ECO:0000313" key="2">
    <source>
        <dbReference type="EMBL" id="KAH0563100.1"/>
    </source>
</evidence>
<feature type="region of interest" description="Disordered" evidence="1">
    <location>
        <begin position="1"/>
        <end position="67"/>
    </location>
</feature>
<evidence type="ECO:0000313" key="3">
    <source>
        <dbReference type="Proteomes" id="UP000750711"/>
    </source>
</evidence>
<reference evidence="2" key="1">
    <citation type="submission" date="2021-03" db="EMBL/GenBank/DDBJ databases">
        <title>Comparative genomics and phylogenomic investigation of the class Geoglossomycetes provide insights into ecological specialization and systematics.</title>
        <authorList>
            <person name="Melie T."/>
            <person name="Pirro S."/>
            <person name="Miller A.N."/>
            <person name="Quandt A."/>
        </authorList>
    </citation>
    <scope>NUCLEOTIDE SEQUENCE</scope>
    <source>
        <strain evidence="2">CAQ_001_2017</strain>
    </source>
</reference>
<evidence type="ECO:0000256" key="1">
    <source>
        <dbReference type="SAM" id="MobiDB-lite"/>
    </source>
</evidence>
<name>A0A9P8LFF1_9PEZI</name>
<accession>A0A9P8LFF1</accession>
<gene>
    <name evidence="2" type="ORF">GP486_002331</name>
</gene>
<organism evidence="2 3">
    <name type="scientific">Trichoglossum hirsutum</name>
    <dbReference type="NCBI Taxonomy" id="265104"/>
    <lineage>
        <taxon>Eukaryota</taxon>
        <taxon>Fungi</taxon>
        <taxon>Dikarya</taxon>
        <taxon>Ascomycota</taxon>
        <taxon>Pezizomycotina</taxon>
        <taxon>Geoglossomycetes</taxon>
        <taxon>Geoglossales</taxon>
        <taxon>Geoglossaceae</taxon>
        <taxon>Trichoglossum</taxon>
    </lineage>
</organism>
<feature type="compositionally biased region" description="Polar residues" evidence="1">
    <location>
        <begin position="138"/>
        <end position="158"/>
    </location>
</feature>
<dbReference type="EMBL" id="JAGHQM010000253">
    <property type="protein sequence ID" value="KAH0563100.1"/>
    <property type="molecule type" value="Genomic_DNA"/>
</dbReference>